<reference evidence="3 4" key="1">
    <citation type="submission" date="2024-05" db="EMBL/GenBank/DDBJ databases">
        <authorList>
            <person name="Wallberg A."/>
        </authorList>
    </citation>
    <scope>NUCLEOTIDE SEQUENCE [LARGE SCALE GENOMIC DNA]</scope>
</reference>
<gene>
    <name evidence="3" type="ORF">MNOR_LOCUS15291</name>
</gene>
<keyword evidence="2" id="KW-0472">Membrane</keyword>
<evidence type="ECO:0000313" key="4">
    <source>
        <dbReference type="Proteomes" id="UP001497623"/>
    </source>
</evidence>
<evidence type="ECO:0000256" key="1">
    <source>
        <dbReference type="SAM" id="MobiDB-lite"/>
    </source>
</evidence>
<dbReference type="AlphaFoldDB" id="A0AAV2QNR9"/>
<evidence type="ECO:0000256" key="2">
    <source>
        <dbReference type="SAM" id="Phobius"/>
    </source>
</evidence>
<evidence type="ECO:0000313" key="3">
    <source>
        <dbReference type="EMBL" id="CAL4094977.1"/>
    </source>
</evidence>
<keyword evidence="2" id="KW-0812">Transmembrane</keyword>
<dbReference type="EMBL" id="CAXKWB010009501">
    <property type="protein sequence ID" value="CAL4094977.1"/>
    <property type="molecule type" value="Genomic_DNA"/>
</dbReference>
<accession>A0AAV2QNR9</accession>
<keyword evidence="2" id="KW-1133">Transmembrane helix</keyword>
<protein>
    <submittedName>
        <fullName evidence="3">Uncharacterized protein</fullName>
    </submittedName>
</protein>
<proteinExistence type="predicted"/>
<feature type="transmembrane region" description="Helical" evidence="2">
    <location>
        <begin position="79"/>
        <end position="98"/>
    </location>
</feature>
<feature type="compositionally biased region" description="Polar residues" evidence="1">
    <location>
        <begin position="41"/>
        <end position="51"/>
    </location>
</feature>
<feature type="region of interest" description="Disordered" evidence="1">
    <location>
        <begin position="41"/>
        <end position="72"/>
    </location>
</feature>
<comment type="caution">
    <text evidence="3">The sequence shown here is derived from an EMBL/GenBank/DDBJ whole genome shotgun (WGS) entry which is preliminary data.</text>
</comment>
<organism evidence="3 4">
    <name type="scientific">Meganyctiphanes norvegica</name>
    <name type="common">Northern krill</name>
    <name type="synonym">Thysanopoda norvegica</name>
    <dbReference type="NCBI Taxonomy" id="48144"/>
    <lineage>
        <taxon>Eukaryota</taxon>
        <taxon>Metazoa</taxon>
        <taxon>Ecdysozoa</taxon>
        <taxon>Arthropoda</taxon>
        <taxon>Crustacea</taxon>
        <taxon>Multicrustacea</taxon>
        <taxon>Malacostraca</taxon>
        <taxon>Eumalacostraca</taxon>
        <taxon>Eucarida</taxon>
        <taxon>Euphausiacea</taxon>
        <taxon>Euphausiidae</taxon>
        <taxon>Meganyctiphanes</taxon>
    </lineage>
</organism>
<keyword evidence="4" id="KW-1185">Reference proteome</keyword>
<name>A0AAV2QNR9_MEGNR</name>
<sequence>SDLQLAAALESFGADKFPLDSAAAEAAAAAAAAAAAEAAATTVTDSGATSPPTLPEPEVADPVAAEVQSSGGTSSLGNTLYSVFGSLLAGAMMFTILFDPVRKNFIYLIDTIFGTATGTRKRRDAVDQGLSLHISTAFDAFTAMQDKIEAMNNLVNS</sequence>
<feature type="non-terminal residue" evidence="3">
    <location>
        <position position="1"/>
    </location>
</feature>
<dbReference type="Proteomes" id="UP001497623">
    <property type="component" value="Unassembled WGS sequence"/>
</dbReference>